<feature type="transmembrane region" description="Helical" evidence="1">
    <location>
        <begin position="38"/>
        <end position="65"/>
    </location>
</feature>
<dbReference type="Proteomes" id="UP000836597">
    <property type="component" value="Chromosome"/>
</dbReference>
<dbReference type="Proteomes" id="UP001071230">
    <property type="component" value="Unassembled WGS sequence"/>
</dbReference>
<reference evidence="3" key="1">
    <citation type="submission" date="2014-11" db="EMBL/GenBank/DDBJ databases">
        <authorList>
            <person name="Hornung B.V."/>
        </authorList>
    </citation>
    <scope>NUCLEOTIDE SEQUENCE</scope>
    <source>
        <strain evidence="3">INE</strain>
    </source>
</reference>
<evidence type="ECO:0000313" key="2">
    <source>
        <dbReference type="EMBL" id="CAA7602113.1"/>
    </source>
</evidence>
<proteinExistence type="predicted"/>
<reference evidence="2" key="2">
    <citation type="submission" date="2020-01" db="EMBL/GenBank/DDBJ databases">
        <authorList>
            <person name="Hornung B."/>
        </authorList>
    </citation>
    <scope>NUCLEOTIDE SEQUENCE</scope>
    <source>
        <strain evidence="2">PacBioINE</strain>
    </source>
</reference>
<accession>A0A8S0VXP1</accession>
<evidence type="ECO:0000313" key="4">
    <source>
        <dbReference type="Proteomes" id="UP001071230"/>
    </source>
</evidence>
<dbReference type="EMBL" id="CDGJ01000078">
    <property type="protein sequence ID" value="CEJ08044.1"/>
    <property type="molecule type" value="Genomic_DNA"/>
</dbReference>
<evidence type="ECO:0000313" key="3">
    <source>
        <dbReference type="EMBL" id="CEJ08044.1"/>
    </source>
</evidence>
<dbReference type="EMBL" id="LR746496">
    <property type="protein sequence ID" value="CAA7602113.1"/>
    <property type="molecule type" value="Genomic_DNA"/>
</dbReference>
<gene>
    <name evidence="3" type="ORF">DEACI_2519</name>
    <name evidence="2" type="ORF">DEACI_2785</name>
</gene>
<dbReference type="KEGG" id="aacx:DEACI_2785"/>
<keyword evidence="1" id="KW-1133">Transmembrane helix</keyword>
<dbReference type="AlphaFoldDB" id="A0A8S0VXP1"/>
<protein>
    <recommendedName>
        <fullName evidence="5">DUF21 domain-containing protein</fullName>
    </recommendedName>
</protein>
<evidence type="ECO:0008006" key="5">
    <source>
        <dbReference type="Google" id="ProtNLM"/>
    </source>
</evidence>
<sequence>MSSRKRPKLKHLFLVFVVSFLIASVVAGGSEVLLRHTSLVIAWVFLLVVILVHVLFDIIGIAATAATEPPHHARAANKVHGGKQAVTLVRHADMVANFANDIVGDVTGTLAGAMGASIIISLVRSHPELSPGEIWLNTGMLALIASVMVTSKAVGKSFAIDEANMIIGTVGGILATIEKFTGWKITDGKKRGGKKHGPARKHS</sequence>
<name>A0A8S0VXP1_9FIRM</name>
<keyword evidence="4" id="KW-1185">Reference proteome</keyword>
<evidence type="ECO:0000256" key="1">
    <source>
        <dbReference type="SAM" id="Phobius"/>
    </source>
</evidence>
<keyword evidence="1" id="KW-0812">Transmembrane</keyword>
<dbReference type="RefSeq" id="WP_240985539.1">
    <property type="nucleotide sequence ID" value="NZ_CDGJ01000078.1"/>
</dbReference>
<keyword evidence="1" id="KW-0472">Membrane</keyword>
<organism evidence="2">
    <name type="scientific">Acididesulfobacillus acetoxydans</name>
    <dbReference type="NCBI Taxonomy" id="1561005"/>
    <lineage>
        <taxon>Bacteria</taxon>
        <taxon>Bacillati</taxon>
        <taxon>Bacillota</taxon>
        <taxon>Clostridia</taxon>
        <taxon>Eubacteriales</taxon>
        <taxon>Peptococcaceae</taxon>
        <taxon>Acididesulfobacillus</taxon>
    </lineage>
</organism>